<accession>A0A816X1G1</accession>
<feature type="signal peptide" evidence="5">
    <location>
        <begin position="1"/>
        <end position="22"/>
    </location>
</feature>
<reference evidence="8" key="1">
    <citation type="submission" date="2021-02" db="EMBL/GenBank/DDBJ databases">
        <authorList>
            <person name="Nowell W R."/>
        </authorList>
    </citation>
    <scope>NUCLEOTIDE SEQUENCE</scope>
</reference>
<keyword evidence="5" id="KW-0732">Signal</keyword>
<dbReference type="PANTHER" id="PTHR22925:SF3">
    <property type="entry name" value="GLYCOSYL HYDROLASE FAMILY PROTEIN 43"/>
    <property type="match status" value="1"/>
</dbReference>
<dbReference type="PANTHER" id="PTHR22925">
    <property type="entry name" value="GLYCOSYL HYDROLASE 43 FAMILY MEMBER"/>
    <property type="match status" value="1"/>
</dbReference>
<dbReference type="Gene3D" id="2.115.10.20">
    <property type="entry name" value="Glycosyl hydrolase domain, family 43"/>
    <property type="match status" value="1"/>
</dbReference>
<keyword evidence="3 4" id="KW-0326">Glycosidase</keyword>
<dbReference type="Proteomes" id="UP000663856">
    <property type="component" value="Unassembled WGS sequence"/>
</dbReference>
<evidence type="ECO:0000313" key="8">
    <source>
        <dbReference type="EMBL" id="CAF2141210.1"/>
    </source>
</evidence>
<evidence type="ECO:0000256" key="4">
    <source>
        <dbReference type="RuleBase" id="RU361187"/>
    </source>
</evidence>
<dbReference type="CDD" id="cd18824">
    <property type="entry name" value="GH43_CtGH43-like"/>
    <property type="match status" value="1"/>
</dbReference>
<dbReference type="InterPro" id="IPR023296">
    <property type="entry name" value="Glyco_hydro_beta-prop_sf"/>
</dbReference>
<dbReference type="AlphaFoldDB" id="A0A816X1G1"/>
<proteinExistence type="inferred from homology"/>
<evidence type="ECO:0000313" key="6">
    <source>
        <dbReference type="EMBL" id="CAF1650522.1"/>
    </source>
</evidence>
<dbReference type="EMBL" id="CAJNOW010016483">
    <property type="protein sequence ID" value="CAF1650522.1"/>
    <property type="molecule type" value="Genomic_DNA"/>
</dbReference>
<gene>
    <name evidence="6" type="ORF">KQP761_LOCUS29887</name>
    <name evidence="8" type="ORF">WKI299_LOCUS28414</name>
    <name evidence="7" type="ORF">XDN619_LOCUS24738</name>
</gene>
<dbReference type="SUPFAM" id="SSF75005">
    <property type="entry name" value="Arabinanase/levansucrase/invertase"/>
    <property type="match status" value="1"/>
</dbReference>
<dbReference type="Proteomes" id="UP000663834">
    <property type="component" value="Unassembled WGS sequence"/>
</dbReference>
<evidence type="ECO:0000256" key="1">
    <source>
        <dbReference type="ARBA" id="ARBA00009865"/>
    </source>
</evidence>
<evidence type="ECO:0000313" key="9">
    <source>
        <dbReference type="Proteomes" id="UP000663856"/>
    </source>
</evidence>
<comment type="caution">
    <text evidence="8">The sequence shown here is derived from an EMBL/GenBank/DDBJ whole genome shotgun (WGS) entry which is preliminary data.</text>
</comment>
<dbReference type="EMBL" id="CAJNRG010011350">
    <property type="protein sequence ID" value="CAF2131179.1"/>
    <property type="molecule type" value="Genomic_DNA"/>
</dbReference>
<dbReference type="InterPro" id="IPR006710">
    <property type="entry name" value="Glyco_hydro_43"/>
</dbReference>
<dbReference type="OrthoDB" id="9970295at2759"/>
<comment type="similarity">
    <text evidence="1 4">Belongs to the glycosyl hydrolase 43 family.</text>
</comment>
<keyword evidence="2 4" id="KW-0378">Hydrolase</keyword>
<evidence type="ECO:0000256" key="2">
    <source>
        <dbReference type="ARBA" id="ARBA00022801"/>
    </source>
</evidence>
<evidence type="ECO:0000313" key="7">
    <source>
        <dbReference type="EMBL" id="CAF2131179.1"/>
    </source>
</evidence>
<dbReference type="EMBL" id="CAJNRF010012452">
    <property type="protein sequence ID" value="CAF2141210.1"/>
    <property type="molecule type" value="Genomic_DNA"/>
</dbReference>
<protein>
    <submittedName>
        <fullName evidence="8">Uncharacterized protein</fullName>
    </submittedName>
</protein>
<evidence type="ECO:0000256" key="5">
    <source>
        <dbReference type="SAM" id="SignalP"/>
    </source>
</evidence>
<sequence>MIILSMHFVWILFISNFWLVSSKQVVISNVIPRLDVDGNFVNAHDGCLVKFDNTYFMYGTVYGECHQSTTICDGVCGYINNTFALYTSPDLVNWTLINNNIVPEVTKDNYYINYWMPNVGYNHRTKQYVMIYWSSRYGFKNSLVALAVASTPFGPFVNVQPLEMQGGKTISDTTNLFVDDDNTAYVRYNTRDEPLRHVVEKLSPDWMTTTGQFSIIFEKEDFPWYDGGGMFKQKGIYYTMLSFDCCFCQWGSDARVFSATEILGNWTYHGQLNYCADGRGPPEHVTDMTINPCSIDDPFGTNFTVPAQQFNVATLQISSEETLHMYYGERFRSSKDGLKAHDFQAWIPIKFIGTCLQPLLFLDNFTLTIDVELGT</sequence>
<evidence type="ECO:0000256" key="3">
    <source>
        <dbReference type="ARBA" id="ARBA00023295"/>
    </source>
</evidence>
<dbReference type="GO" id="GO:0004553">
    <property type="term" value="F:hydrolase activity, hydrolyzing O-glycosyl compounds"/>
    <property type="evidence" value="ECO:0007669"/>
    <property type="project" value="InterPro"/>
</dbReference>
<organism evidence="8 9">
    <name type="scientific">Rotaria magnacalcarata</name>
    <dbReference type="NCBI Taxonomy" id="392030"/>
    <lineage>
        <taxon>Eukaryota</taxon>
        <taxon>Metazoa</taxon>
        <taxon>Spiralia</taxon>
        <taxon>Gnathifera</taxon>
        <taxon>Rotifera</taxon>
        <taxon>Eurotatoria</taxon>
        <taxon>Bdelloidea</taxon>
        <taxon>Philodinida</taxon>
        <taxon>Philodinidae</taxon>
        <taxon>Rotaria</taxon>
    </lineage>
</organism>
<dbReference type="Pfam" id="PF04616">
    <property type="entry name" value="Glyco_hydro_43"/>
    <property type="match status" value="1"/>
</dbReference>
<name>A0A816X1G1_9BILA</name>
<dbReference type="Proteomes" id="UP000663887">
    <property type="component" value="Unassembled WGS sequence"/>
</dbReference>
<dbReference type="GO" id="GO:0005975">
    <property type="term" value="P:carbohydrate metabolic process"/>
    <property type="evidence" value="ECO:0007669"/>
    <property type="project" value="InterPro"/>
</dbReference>
<feature type="chain" id="PRO_5036230813" evidence="5">
    <location>
        <begin position="23"/>
        <end position="375"/>
    </location>
</feature>